<keyword evidence="2 7" id="KW-0813">Transport</keyword>
<proteinExistence type="inferred from homology"/>
<feature type="transmembrane region" description="Helical" evidence="7">
    <location>
        <begin position="550"/>
        <end position="570"/>
    </location>
</feature>
<dbReference type="Pfam" id="PF00528">
    <property type="entry name" value="BPD_transp_1"/>
    <property type="match status" value="2"/>
</dbReference>
<keyword evidence="10" id="KW-1185">Reference proteome</keyword>
<feature type="transmembrane region" description="Helical" evidence="7">
    <location>
        <begin position="248"/>
        <end position="266"/>
    </location>
</feature>
<feature type="transmembrane region" description="Helical" evidence="7">
    <location>
        <begin position="335"/>
        <end position="352"/>
    </location>
</feature>
<dbReference type="InterPro" id="IPR035906">
    <property type="entry name" value="MetI-like_sf"/>
</dbReference>
<dbReference type="InterPro" id="IPR050366">
    <property type="entry name" value="BP-dependent_transpt_permease"/>
</dbReference>
<protein>
    <submittedName>
        <fullName evidence="9">ABC transporter permease subunit</fullName>
    </submittedName>
</protein>
<dbReference type="RefSeq" id="WP_344128629.1">
    <property type="nucleotide sequence ID" value="NZ_BAAARA010000004.1"/>
</dbReference>
<dbReference type="Gene3D" id="1.10.3720.10">
    <property type="entry name" value="MetI-like"/>
    <property type="match status" value="1"/>
</dbReference>
<evidence type="ECO:0000256" key="1">
    <source>
        <dbReference type="ARBA" id="ARBA00004651"/>
    </source>
</evidence>
<evidence type="ECO:0000313" key="10">
    <source>
        <dbReference type="Proteomes" id="UP001501218"/>
    </source>
</evidence>
<evidence type="ECO:0000256" key="7">
    <source>
        <dbReference type="RuleBase" id="RU363032"/>
    </source>
</evidence>
<feature type="transmembrane region" description="Helical" evidence="7">
    <location>
        <begin position="425"/>
        <end position="443"/>
    </location>
</feature>
<organism evidence="9 10">
    <name type="scientific">Saccharopolyspora halophila</name>
    <dbReference type="NCBI Taxonomy" id="405551"/>
    <lineage>
        <taxon>Bacteria</taxon>
        <taxon>Bacillati</taxon>
        <taxon>Actinomycetota</taxon>
        <taxon>Actinomycetes</taxon>
        <taxon>Pseudonocardiales</taxon>
        <taxon>Pseudonocardiaceae</taxon>
        <taxon>Saccharopolyspora</taxon>
    </lineage>
</organism>
<feature type="transmembrane region" description="Helical" evidence="7">
    <location>
        <begin position="449"/>
        <end position="469"/>
    </location>
</feature>
<dbReference type="InterPro" id="IPR000515">
    <property type="entry name" value="MetI-like"/>
</dbReference>
<sequence length="575" mass="56725">MTAPLPNALAATRGLVIALGSVTGLALLVGSLPWLGGDDPAQTVLRARSAERELDPAVLAAVRRDAGIPDDPVSGALGWLADAAHGDLGRSWVTGSPVAQSIAQPLGISVTLAVSAAAVCLICALLLLAPSLRRAADSGAGVGGGALAAGALLAALPEFLVATALLTVVAVHLGIAPTSGWSGPANVPLPALALGLPAAGVLSRVLSGAIDATLTEPWVRTWRAAGFRRSATAAAVLRRAVAVALPQLVLLFVGLLGSGIVVEALFAIPGLGGTALQAVLAQDLPVVQACVALLALIGLGLGAAGMLAHRRLLGPAMRDGALTPSATGGSDHPRWALAVAALLTALVVAGLLRDPSAIALGERLQPPSSASPLGTDALGRDLLARFGHGALLSVGASLAISAIALALGLLVGASRTRGLAGAAEVLNAVPPVLAGIIAAAVAGPGLLGAATAVCAVAWIPLAVHARTLAAEVRAAGFVRAARALGAGRGRILLRHVLPAILPPLLRHALVRVPHNALALAGLGFLGLAAPHDSAEWGAMLAGALPYAESAPWAVAVPALGLSLLGLVSGLSRATR</sequence>
<evidence type="ECO:0000256" key="2">
    <source>
        <dbReference type="ARBA" id="ARBA00022448"/>
    </source>
</evidence>
<reference evidence="9 10" key="1">
    <citation type="journal article" date="2019" name="Int. J. Syst. Evol. Microbiol.">
        <title>The Global Catalogue of Microorganisms (GCM) 10K type strain sequencing project: providing services to taxonomists for standard genome sequencing and annotation.</title>
        <authorList>
            <consortium name="The Broad Institute Genomics Platform"/>
            <consortium name="The Broad Institute Genome Sequencing Center for Infectious Disease"/>
            <person name="Wu L."/>
            <person name="Ma J."/>
        </authorList>
    </citation>
    <scope>NUCLEOTIDE SEQUENCE [LARGE SCALE GENOMIC DNA]</scope>
    <source>
        <strain evidence="9 10">JCM 16221</strain>
    </source>
</reference>
<evidence type="ECO:0000256" key="5">
    <source>
        <dbReference type="ARBA" id="ARBA00022989"/>
    </source>
</evidence>
<gene>
    <name evidence="9" type="ORF">GCM10009854_17510</name>
</gene>
<accession>A0ABN3G0F3</accession>
<dbReference type="Proteomes" id="UP001501218">
    <property type="component" value="Unassembled WGS sequence"/>
</dbReference>
<feature type="transmembrane region" description="Helical" evidence="7">
    <location>
        <begin position="512"/>
        <end position="530"/>
    </location>
</feature>
<keyword evidence="6 7" id="KW-0472">Membrane</keyword>
<name>A0ABN3G0F3_9PSEU</name>
<comment type="similarity">
    <text evidence="7">Belongs to the binding-protein-dependent transport system permease family.</text>
</comment>
<evidence type="ECO:0000256" key="6">
    <source>
        <dbReference type="ARBA" id="ARBA00023136"/>
    </source>
</evidence>
<evidence type="ECO:0000313" key="9">
    <source>
        <dbReference type="EMBL" id="GAA2341509.1"/>
    </source>
</evidence>
<keyword evidence="5 7" id="KW-1133">Transmembrane helix</keyword>
<dbReference type="PANTHER" id="PTHR43386:SF1">
    <property type="entry name" value="D,D-DIPEPTIDE TRANSPORT SYSTEM PERMEASE PROTEIN DDPC-RELATED"/>
    <property type="match status" value="1"/>
</dbReference>
<feature type="transmembrane region" description="Helical" evidence="7">
    <location>
        <begin position="12"/>
        <end position="35"/>
    </location>
</feature>
<feature type="transmembrane region" description="Helical" evidence="7">
    <location>
        <begin position="106"/>
        <end position="129"/>
    </location>
</feature>
<dbReference type="PROSITE" id="PS50928">
    <property type="entry name" value="ABC_TM1"/>
    <property type="match status" value="1"/>
</dbReference>
<feature type="transmembrane region" description="Helical" evidence="7">
    <location>
        <begin position="150"/>
        <end position="175"/>
    </location>
</feature>
<evidence type="ECO:0000256" key="3">
    <source>
        <dbReference type="ARBA" id="ARBA00022475"/>
    </source>
</evidence>
<dbReference type="EMBL" id="BAAARA010000004">
    <property type="protein sequence ID" value="GAA2341509.1"/>
    <property type="molecule type" value="Genomic_DNA"/>
</dbReference>
<dbReference type="SUPFAM" id="SSF161098">
    <property type="entry name" value="MetI-like"/>
    <property type="match status" value="1"/>
</dbReference>
<dbReference type="PANTHER" id="PTHR43386">
    <property type="entry name" value="OLIGOPEPTIDE TRANSPORT SYSTEM PERMEASE PROTEIN APPC"/>
    <property type="match status" value="1"/>
</dbReference>
<comment type="caution">
    <text evidence="9">The sequence shown here is derived from an EMBL/GenBank/DDBJ whole genome shotgun (WGS) entry which is preliminary data.</text>
</comment>
<evidence type="ECO:0000256" key="4">
    <source>
        <dbReference type="ARBA" id="ARBA00022692"/>
    </source>
</evidence>
<comment type="subcellular location">
    <subcellularLocation>
        <location evidence="1 7">Cell membrane</location>
        <topology evidence="1 7">Multi-pass membrane protein</topology>
    </subcellularLocation>
</comment>
<keyword evidence="3" id="KW-1003">Cell membrane</keyword>
<keyword evidence="4 7" id="KW-0812">Transmembrane</keyword>
<evidence type="ECO:0000259" key="8">
    <source>
        <dbReference type="PROSITE" id="PS50928"/>
    </source>
</evidence>
<feature type="transmembrane region" description="Helical" evidence="7">
    <location>
        <begin position="390"/>
        <end position="413"/>
    </location>
</feature>
<dbReference type="CDD" id="cd06261">
    <property type="entry name" value="TM_PBP2"/>
    <property type="match status" value="1"/>
</dbReference>
<feature type="transmembrane region" description="Helical" evidence="7">
    <location>
        <begin position="286"/>
        <end position="308"/>
    </location>
</feature>
<feature type="domain" description="ABC transmembrane type-1" evidence="8">
    <location>
        <begin position="386"/>
        <end position="572"/>
    </location>
</feature>